<feature type="transmembrane region" description="Helical" evidence="6">
    <location>
        <begin position="481"/>
        <end position="502"/>
    </location>
</feature>
<evidence type="ECO:0000256" key="6">
    <source>
        <dbReference type="RuleBase" id="RU362042"/>
    </source>
</evidence>
<evidence type="ECO:0000256" key="5">
    <source>
        <dbReference type="ARBA" id="ARBA00022801"/>
    </source>
</evidence>
<dbReference type="RefSeq" id="WP_110495399.1">
    <property type="nucleotide sequence ID" value="NZ_CP029811.1"/>
</dbReference>
<dbReference type="Pfam" id="PF10502">
    <property type="entry name" value="Peptidase_S26"/>
    <property type="match status" value="2"/>
</dbReference>
<evidence type="ECO:0000256" key="1">
    <source>
        <dbReference type="ARBA" id="ARBA00000677"/>
    </source>
</evidence>
<dbReference type="EMBL" id="CP029812">
    <property type="protein sequence ID" value="AWU40034.1"/>
    <property type="molecule type" value="Genomic_DNA"/>
</dbReference>
<keyword evidence="6" id="KW-0812">Transmembrane</keyword>
<dbReference type="PRINTS" id="PR00727">
    <property type="entry name" value="LEADERPTASE"/>
</dbReference>
<comment type="subcellular location">
    <subcellularLocation>
        <location evidence="6">Membrane</location>
        <topology evidence="6">Single-pass type II membrane protein</topology>
    </subcellularLocation>
</comment>
<dbReference type="InterPro" id="IPR000223">
    <property type="entry name" value="Pept_S26A_signal_pept_1"/>
</dbReference>
<comment type="similarity">
    <text evidence="2 6">Belongs to the peptidase S26 family.</text>
</comment>
<keyword evidence="6" id="KW-0645">Protease</keyword>
<dbReference type="PANTHER" id="PTHR43390">
    <property type="entry name" value="SIGNAL PEPTIDASE I"/>
    <property type="match status" value="1"/>
</dbReference>
<gene>
    <name evidence="8" type="ORF">DM808_02645</name>
</gene>
<dbReference type="NCBIfam" id="TIGR02227">
    <property type="entry name" value="sigpep_I_bact"/>
    <property type="match status" value="2"/>
</dbReference>
<organism evidence="8 9">
    <name type="scientific">Blattabacterium punctulatus</name>
    <dbReference type="NCBI Taxonomy" id="164514"/>
    <lineage>
        <taxon>Bacteria</taxon>
        <taxon>Pseudomonadati</taxon>
        <taxon>Bacteroidota</taxon>
        <taxon>Flavobacteriia</taxon>
        <taxon>Flavobacteriales</taxon>
        <taxon>Blattabacteriaceae</taxon>
        <taxon>Blattabacterium</taxon>
    </lineage>
</organism>
<feature type="transmembrane region" description="Helical" evidence="6">
    <location>
        <begin position="127"/>
        <end position="147"/>
    </location>
</feature>
<protein>
    <recommendedName>
        <fullName evidence="4 6">Signal peptidase I</fullName>
        <ecNumber evidence="3 6">3.4.21.89</ecNumber>
    </recommendedName>
</protein>
<dbReference type="InterPro" id="IPR019758">
    <property type="entry name" value="Pept_S26A_signal_pept_1_CS"/>
</dbReference>
<evidence type="ECO:0000313" key="9">
    <source>
        <dbReference type="Proteomes" id="UP000247917"/>
    </source>
</evidence>
<keyword evidence="9" id="KW-1185">Reference proteome</keyword>
<dbReference type="PANTHER" id="PTHR43390:SF1">
    <property type="entry name" value="CHLOROPLAST PROCESSING PEPTIDASE"/>
    <property type="match status" value="1"/>
</dbReference>
<dbReference type="Pfam" id="PF18936">
    <property type="entry name" value="DUF5684"/>
    <property type="match status" value="1"/>
</dbReference>
<dbReference type="InterPro" id="IPR036286">
    <property type="entry name" value="LexA/Signal_pep-like_sf"/>
</dbReference>
<dbReference type="Proteomes" id="UP000247917">
    <property type="component" value="Chromosome"/>
</dbReference>
<accession>A0ABM6WNQ6</accession>
<evidence type="ECO:0000256" key="4">
    <source>
        <dbReference type="ARBA" id="ARBA00019232"/>
    </source>
</evidence>
<feature type="domain" description="Peptidase S26" evidence="7">
    <location>
        <begin position="127"/>
        <end position="274"/>
    </location>
</feature>
<sequence length="505" mass="61420">MFQYFLFSSIFLFFEHFIHVLGTWRLYKKLGIDYYRFIIPIYNIILLLKINRRSIWWLFLLFIPLTSIFLFGILWIDLLKNFGKNSKKNIILFFLTLGVYIFYINYSKNIELSKIKKSKNDIIESNILFAMIFSFLIHTYILQPFAIPTSSMEGTLLVGDFILVSKIHYGLRMPITPISIPFTHNTIFGKCKSYISIFKWPYLRFYPIQPIRRNDIVVFNYPKDSNHKVIDRKENYIKRCVGLPGDIIYIKNGDLFVNYQKEKSYKKNILEKQYIYLIKTKNIPLNIEFIKENMNIEEVEMILEKNDEYFYQIMLTEKKAIQIKNLFDNIIFIKKYILPISFQENSIFPNNFGWNRDFFGPLLIPKKGDLIKLNSNNINIYYDIIVSEENNIEKKYFYFFINNKKNNFYKIKKNYYFMMGDNRHNSSDSRYWGFVPEDHIVGKPIFIWMSIDWDRENPLNFFNWKFRWNRTMTTIYGQNSYLSFFFIFSFIYFSYLLFYFFFYKK</sequence>
<feature type="domain" description="Peptidase S26" evidence="7">
    <location>
        <begin position="403"/>
        <end position="449"/>
    </location>
</feature>
<reference evidence="8 9" key="1">
    <citation type="journal article" date="2018" name="Genome Biol. Evol.">
        <title>Parallel and Gradual Genome Erosion in the Blattabacterium Endosymbionts of Mastotermes darwiniensis and Cryptocercus Wood Roaches.</title>
        <authorList>
            <person name="Kinjo Y."/>
            <person name="Bourguignon T."/>
            <person name="Tong K.J."/>
            <person name="Kuwahara H."/>
            <person name="Lim S.J."/>
            <person name="Yoon K.B."/>
            <person name="Shigenobu S."/>
            <person name="Park Y.C."/>
            <person name="Nalepa C.A."/>
            <person name="Hongoh Y."/>
            <person name="Ohkuma M."/>
            <person name="Lo N."/>
            <person name="Tokuda G."/>
        </authorList>
    </citation>
    <scope>NUCLEOTIDE SEQUENCE [LARGE SCALE GENOMIC DNA]</scope>
    <source>
        <strain evidence="8 9">CPUsv</strain>
    </source>
</reference>
<feature type="transmembrane region" description="Helical" evidence="6">
    <location>
        <begin position="6"/>
        <end position="27"/>
    </location>
</feature>
<evidence type="ECO:0000256" key="2">
    <source>
        <dbReference type="ARBA" id="ARBA00009370"/>
    </source>
</evidence>
<dbReference type="Gene3D" id="2.10.109.10">
    <property type="entry name" value="Umud Fragment, subunit A"/>
    <property type="match status" value="2"/>
</dbReference>
<feature type="transmembrane region" description="Helical" evidence="6">
    <location>
        <begin position="55"/>
        <end position="76"/>
    </location>
</feature>
<dbReference type="SUPFAM" id="SSF51306">
    <property type="entry name" value="LexA/Signal peptidase"/>
    <property type="match status" value="1"/>
</dbReference>
<name>A0ABM6WNQ6_9FLAO</name>
<dbReference type="CDD" id="cd06530">
    <property type="entry name" value="S26_SPase_I"/>
    <property type="match status" value="2"/>
</dbReference>
<evidence type="ECO:0000256" key="3">
    <source>
        <dbReference type="ARBA" id="ARBA00013208"/>
    </source>
</evidence>
<keyword evidence="6" id="KW-1133">Transmembrane helix</keyword>
<dbReference type="PROSITE" id="PS00761">
    <property type="entry name" value="SPASE_I_3"/>
    <property type="match status" value="1"/>
</dbReference>
<evidence type="ECO:0000313" key="8">
    <source>
        <dbReference type="EMBL" id="AWU40034.1"/>
    </source>
</evidence>
<evidence type="ECO:0000259" key="7">
    <source>
        <dbReference type="Pfam" id="PF10502"/>
    </source>
</evidence>
<dbReference type="InterPro" id="IPR019533">
    <property type="entry name" value="Peptidase_S26"/>
</dbReference>
<feature type="transmembrane region" description="Helical" evidence="6">
    <location>
        <begin position="88"/>
        <end position="106"/>
    </location>
</feature>
<comment type="catalytic activity">
    <reaction evidence="1 6">
        <text>Cleavage of hydrophobic, N-terminal signal or leader sequences from secreted and periplasmic proteins.</text>
        <dbReference type="EC" id="3.4.21.89"/>
    </reaction>
</comment>
<proteinExistence type="inferred from homology"/>
<dbReference type="InterPro" id="IPR043739">
    <property type="entry name" value="DUF5684"/>
</dbReference>
<keyword evidence="6" id="KW-0472">Membrane</keyword>
<keyword evidence="5 6" id="KW-0378">Hydrolase</keyword>
<comment type="caution">
    <text evidence="6">Lacks conserved residue(s) required for the propagation of feature annotation.</text>
</comment>
<dbReference type="EC" id="3.4.21.89" evidence="3 6"/>